<dbReference type="GO" id="GO:0005886">
    <property type="term" value="C:plasma membrane"/>
    <property type="evidence" value="ECO:0007669"/>
    <property type="project" value="TreeGrafter"/>
</dbReference>
<accession>A0AAJ0U4B1</accession>
<dbReference type="GO" id="GO:0017004">
    <property type="term" value="P:cytochrome complex assembly"/>
    <property type="evidence" value="ECO:0007669"/>
    <property type="project" value="UniProtKB-KW"/>
</dbReference>
<dbReference type="InterPro" id="IPR011990">
    <property type="entry name" value="TPR-like_helical_dom_sf"/>
</dbReference>
<evidence type="ECO:0000256" key="4">
    <source>
        <dbReference type="ARBA" id="ARBA00022803"/>
    </source>
</evidence>
<dbReference type="GO" id="GO:0030313">
    <property type="term" value="C:cell envelope"/>
    <property type="evidence" value="ECO:0007669"/>
    <property type="project" value="UniProtKB-SubCell"/>
</dbReference>
<feature type="repeat" description="TPR" evidence="5">
    <location>
        <begin position="161"/>
        <end position="194"/>
    </location>
</feature>
<feature type="compositionally biased region" description="Polar residues" evidence="6">
    <location>
        <begin position="394"/>
        <end position="403"/>
    </location>
</feature>
<keyword evidence="4 5" id="KW-0802">TPR repeat</keyword>
<reference evidence="9" key="2">
    <citation type="journal article" date="2020" name="Microorganisms">
        <title>Osmotic Adaptation and Compatible Solute Biosynthesis of Phototrophic Bacteria as Revealed from Genome Analyses.</title>
        <authorList>
            <person name="Imhoff J.F."/>
            <person name="Rahn T."/>
            <person name="Kunzel S."/>
            <person name="Keller A."/>
            <person name="Neulinger S.C."/>
        </authorList>
    </citation>
    <scope>NUCLEOTIDE SEQUENCE</scope>
    <source>
        <strain evidence="9">DSM 11080</strain>
    </source>
</reference>
<evidence type="ECO:0000256" key="3">
    <source>
        <dbReference type="ARBA" id="ARBA00022748"/>
    </source>
</evidence>
<dbReference type="PANTHER" id="PTHR47870">
    <property type="entry name" value="CYTOCHROME C-TYPE BIOGENESIS PROTEIN CCMH"/>
    <property type="match status" value="1"/>
</dbReference>
<evidence type="ECO:0000313" key="9">
    <source>
        <dbReference type="EMBL" id="MBK1705026.1"/>
    </source>
</evidence>
<reference evidence="9" key="1">
    <citation type="submission" date="2017-08" db="EMBL/GenBank/DDBJ databases">
        <authorList>
            <person name="Imhoff J.F."/>
            <person name="Rahn T."/>
            <person name="Kuenzel S."/>
            <person name="Neulinger S.C."/>
        </authorList>
    </citation>
    <scope>NUCLEOTIDE SEQUENCE</scope>
    <source>
        <strain evidence="9">DSM 11080</strain>
    </source>
</reference>
<keyword evidence="2" id="KW-0677">Repeat</keyword>
<evidence type="ECO:0000256" key="1">
    <source>
        <dbReference type="ARBA" id="ARBA00004196"/>
    </source>
</evidence>
<evidence type="ECO:0000256" key="6">
    <source>
        <dbReference type="SAM" id="MobiDB-lite"/>
    </source>
</evidence>
<dbReference type="InterPro" id="IPR056412">
    <property type="entry name" value="Ig_CycH"/>
</dbReference>
<feature type="domain" description="Cytochrome c-type biogenesis protein H TPR" evidence="8">
    <location>
        <begin position="143"/>
        <end position="267"/>
    </location>
</feature>
<evidence type="ECO:0000259" key="7">
    <source>
        <dbReference type="Pfam" id="PF23892"/>
    </source>
</evidence>
<sequence length="433" mass="46208">MTLFWMITAGMILATLGLLAPTLLRKLPARSDTTEQLNVAIARERLAELVKQRDAGELSDEEFAQARRDLELALAEDLGETATAEPARTGPQARWALPASALLIVAITVPVYVQIGNPGLIDPSSSDTQVAEGHGGSGETPPIDELVEQLRARLEAKPSDVEDWYLLGRTYMSLRQYADAVYAFEHAVELAPNELSALLPLVDALVRRDNGQLSARTVELLERVRSINPDSITALWLLGKAAADNGDLSQALAHWQRAYPLLGEQPEMQQELAGLIRRAGGEPPETVGDLPSIMATAPGAARSKPPTTDAAPAAAAEDAAIVVEVALTPALMEQVTETDTVFVLARAESGPSMPLAVARHQAGELPLRVTLTDAMAMMPALKLSAFDRVTVSAKVSKSGQPRTQPGDMLAGDRLVETGNPPGSVQLVIDRVVE</sequence>
<comment type="caution">
    <text evidence="9">The sequence shown here is derived from an EMBL/GenBank/DDBJ whole genome shotgun (WGS) entry which is preliminary data.</text>
</comment>
<evidence type="ECO:0000259" key="8">
    <source>
        <dbReference type="Pfam" id="PF23914"/>
    </source>
</evidence>
<dbReference type="InterPro" id="IPR051263">
    <property type="entry name" value="C-type_cytochrome_biogenesis"/>
</dbReference>
<gene>
    <name evidence="9" type="primary">ccmI</name>
    <name evidence="9" type="ORF">CKO40_10850</name>
</gene>
<comment type="subcellular location">
    <subcellularLocation>
        <location evidence="1">Cell envelope</location>
    </subcellularLocation>
</comment>
<evidence type="ECO:0000256" key="5">
    <source>
        <dbReference type="PROSITE-ProRule" id="PRU00339"/>
    </source>
</evidence>
<dbReference type="PANTHER" id="PTHR47870:SF4">
    <property type="entry name" value="CYTOCHROME C-TYPE BIOGENESIS PROTEIN CYCH"/>
    <property type="match status" value="1"/>
</dbReference>
<proteinExistence type="predicted"/>
<evidence type="ECO:0000313" key="10">
    <source>
        <dbReference type="Proteomes" id="UP001296776"/>
    </source>
</evidence>
<dbReference type="Pfam" id="PF23892">
    <property type="entry name" value="Ig_CycH"/>
    <property type="match status" value="1"/>
</dbReference>
<organism evidence="9 10">
    <name type="scientific">Halochromatium glycolicum</name>
    <dbReference type="NCBI Taxonomy" id="85075"/>
    <lineage>
        <taxon>Bacteria</taxon>
        <taxon>Pseudomonadati</taxon>
        <taxon>Pseudomonadota</taxon>
        <taxon>Gammaproteobacteria</taxon>
        <taxon>Chromatiales</taxon>
        <taxon>Chromatiaceae</taxon>
        <taxon>Halochromatium</taxon>
    </lineage>
</organism>
<dbReference type="Gene3D" id="1.25.40.10">
    <property type="entry name" value="Tetratricopeptide repeat domain"/>
    <property type="match status" value="1"/>
</dbReference>
<name>A0AAJ0U4B1_9GAMM</name>
<feature type="domain" description="Cytochrome c-type biogenesis protein H Ig-like" evidence="7">
    <location>
        <begin position="321"/>
        <end position="429"/>
    </location>
</feature>
<dbReference type="PROSITE" id="PS50005">
    <property type="entry name" value="TPR"/>
    <property type="match status" value="1"/>
</dbReference>
<protein>
    <submittedName>
        <fullName evidence="9">C-type cytochrome biogenesis protein CcmI</fullName>
    </submittedName>
</protein>
<keyword evidence="10" id="KW-1185">Reference proteome</keyword>
<evidence type="ECO:0000256" key="2">
    <source>
        <dbReference type="ARBA" id="ARBA00022737"/>
    </source>
</evidence>
<feature type="region of interest" description="Disordered" evidence="6">
    <location>
        <begin position="394"/>
        <end position="421"/>
    </location>
</feature>
<dbReference type="Pfam" id="PF23914">
    <property type="entry name" value="TPR_CcmH_CycH"/>
    <property type="match status" value="1"/>
</dbReference>
<dbReference type="InterPro" id="IPR019734">
    <property type="entry name" value="TPR_rpt"/>
</dbReference>
<dbReference type="EMBL" id="NRSJ01000017">
    <property type="protein sequence ID" value="MBK1705026.1"/>
    <property type="molecule type" value="Genomic_DNA"/>
</dbReference>
<dbReference type="SMART" id="SM00028">
    <property type="entry name" value="TPR"/>
    <property type="match status" value="2"/>
</dbReference>
<dbReference type="InterPro" id="IPR056413">
    <property type="entry name" value="TPR_CcmH_CycH"/>
</dbReference>
<dbReference type="InterPro" id="IPR017560">
    <property type="entry name" value="Cyt_c_biogenesis_CcmI"/>
</dbReference>
<feature type="region of interest" description="Disordered" evidence="6">
    <location>
        <begin position="123"/>
        <end position="143"/>
    </location>
</feature>
<dbReference type="Proteomes" id="UP001296776">
    <property type="component" value="Unassembled WGS sequence"/>
</dbReference>
<dbReference type="SUPFAM" id="SSF48452">
    <property type="entry name" value="TPR-like"/>
    <property type="match status" value="1"/>
</dbReference>
<dbReference type="AlphaFoldDB" id="A0AAJ0U4B1"/>
<dbReference type="NCBIfam" id="TIGR03142">
    <property type="entry name" value="cytochro_ccmI"/>
    <property type="match status" value="1"/>
</dbReference>
<keyword evidence="3" id="KW-0201">Cytochrome c-type biogenesis</keyword>
<dbReference type="PROSITE" id="PS50293">
    <property type="entry name" value="TPR_REGION"/>
    <property type="match status" value="1"/>
</dbReference>
<dbReference type="RefSeq" id="WP_200346235.1">
    <property type="nucleotide sequence ID" value="NZ_NRSJ01000017.1"/>
</dbReference>